<dbReference type="RefSeq" id="WP_200260268.1">
    <property type="nucleotide sequence ID" value="NZ_NRSH01000124.1"/>
</dbReference>
<dbReference type="PROSITE" id="PS01195">
    <property type="entry name" value="PEPT_TRNA_HYDROL_1"/>
    <property type="match status" value="1"/>
</dbReference>
<dbReference type="HAMAP" id="MF_00083">
    <property type="entry name" value="Pept_tRNA_hydro_bact"/>
    <property type="match status" value="1"/>
</dbReference>
<dbReference type="PANTHER" id="PTHR17224:SF1">
    <property type="entry name" value="PEPTIDYL-TRNA HYDROLASE"/>
    <property type="match status" value="1"/>
</dbReference>
<name>A0ABS1E9A3_9GAMM</name>
<evidence type="ECO:0000256" key="6">
    <source>
        <dbReference type="ARBA" id="ARBA00050038"/>
    </source>
</evidence>
<keyword evidence="11" id="KW-1185">Reference proteome</keyword>
<feature type="binding site" evidence="7">
    <location>
        <position position="74"/>
    </location>
    <ligand>
        <name>tRNA</name>
        <dbReference type="ChEBI" id="CHEBI:17843"/>
    </ligand>
</feature>
<comment type="similarity">
    <text evidence="5 7 9">Belongs to the PTH family.</text>
</comment>
<dbReference type="PROSITE" id="PS01196">
    <property type="entry name" value="PEPT_TRNA_HYDROL_2"/>
    <property type="match status" value="1"/>
</dbReference>
<comment type="function">
    <text evidence="7">Catalyzes the release of premature peptidyl moieties from peptidyl-tRNA molecules trapped in stalled 50S ribosomal subunits, and thus maintains levels of free tRNAs and 50S ribosomes.</text>
</comment>
<feature type="active site" description="Proton acceptor" evidence="7">
    <location>
        <position position="26"/>
    </location>
</feature>
<dbReference type="Pfam" id="PF01195">
    <property type="entry name" value="Pept_tRNA_hydro"/>
    <property type="match status" value="1"/>
</dbReference>
<evidence type="ECO:0000313" key="11">
    <source>
        <dbReference type="Proteomes" id="UP000738126"/>
    </source>
</evidence>
<protein>
    <recommendedName>
        <fullName evidence="6 7">Peptidyl-tRNA hydrolase</fullName>
        <shortName evidence="7">Pth</shortName>
        <ecNumber evidence="1 7">3.1.1.29</ecNumber>
    </recommendedName>
</protein>
<evidence type="ECO:0000256" key="2">
    <source>
        <dbReference type="ARBA" id="ARBA00022555"/>
    </source>
</evidence>
<evidence type="ECO:0000256" key="4">
    <source>
        <dbReference type="ARBA" id="ARBA00022884"/>
    </source>
</evidence>
<dbReference type="Proteomes" id="UP000738126">
    <property type="component" value="Unassembled WGS sequence"/>
</dbReference>
<comment type="subcellular location">
    <subcellularLocation>
        <location evidence="7">Cytoplasm</location>
    </subcellularLocation>
</comment>
<proteinExistence type="inferred from homology"/>
<comment type="function">
    <text evidence="7">Hydrolyzes ribosome-free peptidyl-tRNAs (with 1 or more amino acids incorporated), which drop off the ribosome during protein synthesis, or as a result of ribosome stalling.</text>
</comment>
<comment type="catalytic activity">
    <reaction evidence="7 8">
        <text>an N-acyl-L-alpha-aminoacyl-tRNA + H2O = an N-acyl-L-amino acid + a tRNA + H(+)</text>
        <dbReference type="Rhea" id="RHEA:54448"/>
        <dbReference type="Rhea" id="RHEA-COMP:10123"/>
        <dbReference type="Rhea" id="RHEA-COMP:13883"/>
        <dbReference type="ChEBI" id="CHEBI:15377"/>
        <dbReference type="ChEBI" id="CHEBI:15378"/>
        <dbReference type="ChEBI" id="CHEBI:59874"/>
        <dbReference type="ChEBI" id="CHEBI:78442"/>
        <dbReference type="ChEBI" id="CHEBI:138191"/>
        <dbReference type="EC" id="3.1.1.29"/>
    </reaction>
</comment>
<evidence type="ECO:0000256" key="1">
    <source>
        <dbReference type="ARBA" id="ARBA00013260"/>
    </source>
</evidence>
<dbReference type="PANTHER" id="PTHR17224">
    <property type="entry name" value="PEPTIDYL-TRNA HYDROLASE"/>
    <property type="match status" value="1"/>
</dbReference>
<feature type="binding site" evidence="7">
    <location>
        <position position="120"/>
    </location>
    <ligand>
        <name>tRNA</name>
        <dbReference type="ChEBI" id="CHEBI:17843"/>
    </ligand>
</feature>
<evidence type="ECO:0000256" key="5">
    <source>
        <dbReference type="ARBA" id="ARBA00038063"/>
    </source>
</evidence>
<evidence type="ECO:0000313" key="10">
    <source>
        <dbReference type="EMBL" id="MBK1727289.1"/>
    </source>
</evidence>
<dbReference type="Gene3D" id="3.40.50.1470">
    <property type="entry name" value="Peptidyl-tRNA hydrolase"/>
    <property type="match status" value="1"/>
</dbReference>
<dbReference type="SUPFAM" id="SSF53178">
    <property type="entry name" value="Peptidyl-tRNA hydrolase-like"/>
    <property type="match status" value="1"/>
</dbReference>
<comment type="caution">
    <text evidence="10">The sequence shown here is derived from an EMBL/GenBank/DDBJ whole genome shotgun (WGS) entry which is preliminary data.</text>
</comment>
<dbReference type="NCBIfam" id="TIGR00447">
    <property type="entry name" value="pth"/>
    <property type="match status" value="1"/>
</dbReference>
<dbReference type="CDD" id="cd00462">
    <property type="entry name" value="PTH"/>
    <property type="match status" value="1"/>
</dbReference>
<feature type="binding site" evidence="7">
    <location>
        <position position="21"/>
    </location>
    <ligand>
        <name>tRNA</name>
        <dbReference type="ChEBI" id="CHEBI:17843"/>
    </ligand>
</feature>
<feature type="site" description="Discriminates between blocked and unblocked aminoacyl-tRNA" evidence="7">
    <location>
        <position position="16"/>
    </location>
</feature>
<dbReference type="GO" id="GO:0016787">
    <property type="term" value="F:hydrolase activity"/>
    <property type="evidence" value="ECO:0007669"/>
    <property type="project" value="UniProtKB-KW"/>
</dbReference>
<organism evidence="10 11">
    <name type="scientific">Halorhodospira neutriphila</name>
    <dbReference type="NCBI Taxonomy" id="168379"/>
    <lineage>
        <taxon>Bacteria</taxon>
        <taxon>Pseudomonadati</taxon>
        <taxon>Pseudomonadota</taxon>
        <taxon>Gammaproteobacteria</taxon>
        <taxon>Chromatiales</taxon>
        <taxon>Ectothiorhodospiraceae</taxon>
        <taxon>Halorhodospira</taxon>
    </lineage>
</organism>
<keyword evidence="7" id="KW-0963">Cytoplasm</keyword>
<feature type="binding site" evidence="7">
    <location>
        <position position="72"/>
    </location>
    <ligand>
        <name>tRNA</name>
        <dbReference type="ChEBI" id="CHEBI:17843"/>
    </ligand>
</feature>
<dbReference type="EC" id="3.1.1.29" evidence="1 7"/>
<dbReference type="InterPro" id="IPR001328">
    <property type="entry name" value="Pept_tRNA_hydro"/>
</dbReference>
<dbReference type="InterPro" id="IPR018171">
    <property type="entry name" value="Pept_tRNA_hydro_CS"/>
</dbReference>
<keyword evidence="2 7" id="KW-0820">tRNA-binding</keyword>
<gene>
    <name evidence="7" type="primary">pth</name>
    <name evidence="10" type="ORF">CKO13_09720</name>
</gene>
<accession>A0ABS1E9A3</accession>
<evidence type="ECO:0000256" key="8">
    <source>
        <dbReference type="RuleBase" id="RU000673"/>
    </source>
</evidence>
<dbReference type="EMBL" id="NRSH01000124">
    <property type="protein sequence ID" value="MBK1727289.1"/>
    <property type="molecule type" value="Genomic_DNA"/>
</dbReference>
<dbReference type="InterPro" id="IPR036416">
    <property type="entry name" value="Pept_tRNA_hydro_sf"/>
</dbReference>
<keyword evidence="3 7" id="KW-0378">Hydrolase</keyword>
<comment type="subunit">
    <text evidence="7">Monomer.</text>
</comment>
<evidence type="ECO:0000256" key="3">
    <source>
        <dbReference type="ARBA" id="ARBA00022801"/>
    </source>
</evidence>
<sequence length="199" mass="21374">MAGDEGAFRLVVGLGNPGRRYEGTRHNAGFWLVDELLHRLGGELREQGRFHGAVARLAVDGYDCRLLEPSTYMNHSGRSVAALASFFKIPAAQILVAHDEIDLPPGGVRLKRGGGHGGHNGLRDIQSALGTAEFARLRLGVGHPGHRDEVIPYVLTRPSPAERQRIDAAVAEAAGCLPQLLAGQWDRACQRLHTGVKGG</sequence>
<evidence type="ECO:0000256" key="7">
    <source>
        <dbReference type="HAMAP-Rule" id="MF_00083"/>
    </source>
</evidence>
<reference evidence="10 11" key="1">
    <citation type="journal article" date="2020" name="Microorganisms">
        <title>Osmotic Adaptation and Compatible Solute Biosynthesis of Phototrophic Bacteria as Revealed from Genome Analyses.</title>
        <authorList>
            <person name="Imhoff J.F."/>
            <person name="Rahn T."/>
            <person name="Kunzel S."/>
            <person name="Keller A."/>
            <person name="Neulinger S.C."/>
        </authorList>
    </citation>
    <scope>NUCLEOTIDE SEQUENCE [LARGE SCALE GENOMIC DNA]</scope>
    <source>
        <strain evidence="10 11">DSM 15116</strain>
    </source>
</reference>
<keyword evidence="4 7" id="KW-0694">RNA-binding</keyword>
<feature type="site" description="Stabilizes the basic form of H active site to accept a proton" evidence="7">
    <location>
        <position position="99"/>
    </location>
</feature>
<evidence type="ECO:0000256" key="9">
    <source>
        <dbReference type="RuleBase" id="RU004320"/>
    </source>
</evidence>